<evidence type="ECO:0008006" key="3">
    <source>
        <dbReference type="Google" id="ProtNLM"/>
    </source>
</evidence>
<dbReference type="EMBL" id="CP063056">
    <property type="protein sequence ID" value="QPB43043.1"/>
    <property type="molecule type" value="Genomic_DNA"/>
</dbReference>
<keyword evidence="2" id="KW-1185">Reference proteome</keyword>
<proteinExistence type="predicted"/>
<sequence>MPKIHTQTKEGRLQIVLEPELLQKVKALAKTEDRTISSMGRILINQALNSKEKNQ</sequence>
<accession>A0ABX6UY79</accession>
<evidence type="ECO:0000313" key="1">
    <source>
        <dbReference type="EMBL" id="QPB43043.1"/>
    </source>
</evidence>
<name>A0ABX6UY79_9PAST</name>
<organism evidence="1 2">
    <name type="scientific">Rodentibacter haemolyticus</name>
    <dbReference type="NCBI Taxonomy" id="2778911"/>
    <lineage>
        <taxon>Bacteria</taxon>
        <taxon>Pseudomonadati</taxon>
        <taxon>Pseudomonadota</taxon>
        <taxon>Gammaproteobacteria</taxon>
        <taxon>Pasteurellales</taxon>
        <taxon>Pasteurellaceae</taxon>
        <taxon>Rodentibacter</taxon>
    </lineage>
</organism>
<reference evidence="1 2" key="1">
    <citation type="submission" date="2020-10" db="EMBL/GenBank/DDBJ databases">
        <title>Genome Sequencing of Rodentibacter spp. strain DSM111151.</title>
        <authorList>
            <person name="Benga L."/>
            <person name="Lautwein T."/>
        </authorList>
    </citation>
    <scope>NUCLEOTIDE SEQUENCE [LARGE SCALE GENOMIC DNA]</scope>
    <source>
        <strain evidence="1 2">DSM 111151</strain>
    </source>
</reference>
<evidence type="ECO:0000313" key="2">
    <source>
        <dbReference type="Proteomes" id="UP000663069"/>
    </source>
</evidence>
<gene>
    <name evidence="1" type="ORF">IHV77_02695</name>
</gene>
<dbReference type="RefSeq" id="WP_194812620.1">
    <property type="nucleotide sequence ID" value="NZ_CP063056.1"/>
</dbReference>
<protein>
    <recommendedName>
        <fullName evidence="3">CopG-like ribbon-helix-helix domain-containing protein</fullName>
    </recommendedName>
</protein>
<dbReference type="Proteomes" id="UP000663069">
    <property type="component" value="Chromosome"/>
</dbReference>